<evidence type="ECO:0000313" key="4">
    <source>
        <dbReference type="Proteomes" id="UP000052943"/>
    </source>
</evidence>
<accession>A0A0W8C4Y1</accession>
<feature type="chain" id="PRO_5007439742" description="RxLR effector protein" evidence="1">
    <location>
        <begin position="25"/>
        <end position="146"/>
    </location>
</feature>
<evidence type="ECO:0000313" key="2">
    <source>
        <dbReference type="EMBL" id="KUF79112.1"/>
    </source>
</evidence>
<dbReference type="EMBL" id="LNFO01000163">
    <property type="protein sequence ID" value="KUG01880.1"/>
    <property type="molecule type" value="Genomic_DNA"/>
</dbReference>
<name>A0A0W8C4Y1_PHYNI</name>
<evidence type="ECO:0000256" key="1">
    <source>
        <dbReference type="SAM" id="SignalP"/>
    </source>
</evidence>
<organism evidence="2 4">
    <name type="scientific">Phytophthora nicotianae</name>
    <name type="common">Potato buckeye rot agent</name>
    <name type="synonym">Phytophthora parasitica</name>
    <dbReference type="NCBI Taxonomy" id="4792"/>
    <lineage>
        <taxon>Eukaryota</taxon>
        <taxon>Sar</taxon>
        <taxon>Stramenopiles</taxon>
        <taxon>Oomycota</taxon>
        <taxon>Peronosporomycetes</taxon>
        <taxon>Peronosporales</taxon>
        <taxon>Peronosporaceae</taxon>
        <taxon>Phytophthora</taxon>
    </lineage>
</organism>
<protein>
    <recommendedName>
        <fullName evidence="5">RxLR effector protein</fullName>
    </recommendedName>
</protein>
<gene>
    <name evidence="2" type="ORF">AM587_10001534</name>
    <name evidence="3" type="ORF">AM587_10004023</name>
</gene>
<sequence>MRFSVVVASLMVILGACCNSVANAENVVFANIAGNRDRRLRSEVVNPDVVSKNVATFASKLMTKVQAKKNAAAFVTELQKKVQVSKNVAKFATKMKKVLERERSVPLVSKVYKDEAAVKDLLLQLSRKLDNAKFPHKDIIKKLRDA</sequence>
<proteinExistence type="predicted"/>
<evidence type="ECO:0000313" key="3">
    <source>
        <dbReference type="EMBL" id="KUG01880.1"/>
    </source>
</evidence>
<feature type="signal peptide" evidence="1">
    <location>
        <begin position="1"/>
        <end position="24"/>
    </location>
</feature>
<keyword evidence="1" id="KW-0732">Signal</keyword>
<comment type="caution">
    <text evidence="2">The sequence shown here is derived from an EMBL/GenBank/DDBJ whole genome shotgun (WGS) entry which is preliminary data.</text>
</comment>
<dbReference type="Proteomes" id="UP000052943">
    <property type="component" value="Unassembled WGS sequence"/>
</dbReference>
<dbReference type="EMBL" id="LNFO01004955">
    <property type="protein sequence ID" value="KUF79112.1"/>
    <property type="molecule type" value="Genomic_DNA"/>
</dbReference>
<dbReference type="AlphaFoldDB" id="A0A0W8C4Y1"/>
<dbReference type="PROSITE" id="PS51257">
    <property type="entry name" value="PROKAR_LIPOPROTEIN"/>
    <property type="match status" value="1"/>
</dbReference>
<dbReference type="OrthoDB" id="10310773at2759"/>
<evidence type="ECO:0008006" key="5">
    <source>
        <dbReference type="Google" id="ProtNLM"/>
    </source>
</evidence>
<reference evidence="2 4" key="1">
    <citation type="submission" date="2015-11" db="EMBL/GenBank/DDBJ databases">
        <title>Genomes and virulence difference between two physiological races of Phytophthora nicotianae.</title>
        <authorList>
            <person name="Liu H."/>
            <person name="Ma X."/>
            <person name="Yu H."/>
            <person name="Fang D."/>
            <person name="Li Y."/>
            <person name="Wang X."/>
            <person name="Wang W."/>
            <person name="Dong Y."/>
            <person name="Xiao B."/>
        </authorList>
    </citation>
    <scope>NUCLEOTIDE SEQUENCE [LARGE SCALE GENOMIC DNA]</scope>
    <source>
        <strain evidence="4">race 0</strain>
        <strain evidence="2">Race 0</strain>
    </source>
</reference>